<organism evidence="2 3">
    <name type="scientific">Paxillus rubicundulus Ve08.2h10</name>
    <dbReference type="NCBI Taxonomy" id="930991"/>
    <lineage>
        <taxon>Eukaryota</taxon>
        <taxon>Fungi</taxon>
        <taxon>Dikarya</taxon>
        <taxon>Basidiomycota</taxon>
        <taxon>Agaricomycotina</taxon>
        <taxon>Agaricomycetes</taxon>
        <taxon>Agaricomycetidae</taxon>
        <taxon>Boletales</taxon>
        <taxon>Paxilineae</taxon>
        <taxon>Paxillaceae</taxon>
        <taxon>Paxillus</taxon>
    </lineage>
</organism>
<dbReference type="HOGENOM" id="CLU_2062248_0_0_1"/>
<dbReference type="EMBL" id="KN830202">
    <property type="protein sequence ID" value="KIK73006.1"/>
    <property type="molecule type" value="Genomic_DNA"/>
</dbReference>
<feature type="compositionally biased region" description="Acidic residues" evidence="1">
    <location>
        <begin position="15"/>
        <end position="24"/>
    </location>
</feature>
<name>A0A0D0CQD2_9AGAM</name>
<protein>
    <submittedName>
        <fullName evidence="2">Uncharacterized protein</fullName>
    </submittedName>
</protein>
<evidence type="ECO:0000313" key="3">
    <source>
        <dbReference type="Proteomes" id="UP000054538"/>
    </source>
</evidence>
<sequence>MGQIKAQGPEKADQDQEDWIDEIGSEDNAEVAFGNLDPHHAEESHLPFSSSLGRETCEDLGMDWLAEEELELRKGQANDCLHHLRMALAGNHLGHMSGSLGLWVVTFWGISSLASSFLE</sequence>
<accession>A0A0D0CQD2</accession>
<evidence type="ECO:0000313" key="2">
    <source>
        <dbReference type="EMBL" id="KIK73006.1"/>
    </source>
</evidence>
<gene>
    <name evidence="2" type="ORF">PAXRUDRAFT_21332</name>
</gene>
<keyword evidence="3" id="KW-1185">Reference proteome</keyword>
<proteinExistence type="predicted"/>
<reference evidence="2 3" key="1">
    <citation type="submission" date="2014-04" db="EMBL/GenBank/DDBJ databases">
        <authorList>
            <consortium name="DOE Joint Genome Institute"/>
            <person name="Kuo A."/>
            <person name="Kohler A."/>
            <person name="Jargeat P."/>
            <person name="Nagy L.G."/>
            <person name="Floudas D."/>
            <person name="Copeland A."/>
            <person name="Barry K.W."/>
            <person name="Cichocki N."/>
            <person name="Veneault-Fourrey C."/>
            <person name="LaButti K."/>
            <person name="Lindquist E.A."/>
            <person name="Lipzen A."/>
            <person name="Lundell T."/>
            <person name="Morin E."/>
            <person name="Murat C."/>
            <person name="Sun H."/>
            <person name="Tunlid A."/>
            <person name="Henrissat B."/>
            <person name="Grigoriev I.V."/>
            <person name="Hibbett D.S."/>
            <person name="Martin F."/>
            <person name="Nordberg H.P."/>
            <person name="Cantor M.N."/>
            <person name="Hua S.X."/>
        </authorList>
    </citation>
    <scope>NUCLEOTIDE SEQUENCE [LARGE SCALE GENOMIC DNA]</scope>
    <source>
        <strain evidence="2 3">Ve08.2h10</strain>
    </source>
</reference>
<reference evidence="3" key="2">
    <citation type="submission" date="2015-01" db="EMBL/GenBank/DDBJ databases">
        <title>Evolutionary Origins and Diversification of the Mycorrhizal Mutualists.</title>
        <authorList>
            <consortium name="DOE Joint Genome Institute"/>
            <consortium name="Mycorrhizal Genomics Consortium"/>
            <person name="Kohler A."/>
            <person name="Kuo A."/>
            <person name="Nagy L.G."/>
            <person name="Floudas D."/>
            <person name="Copeland A."/>
            <person name="Barry K.W."/>
            <person name="Cichocki N."/>
            <person name="Veneault-Fourrey C."/>
            <person name="LaButti K."/>
            <person name="Lindquist E.A."/>
            <person name="Lipzen A."/>
            <person name="Lundell T."/>
            <person name="Morin E."/>
            <person name="Murat C."/>
            <person name="Riley R."/>
            <person name="Ohm R."/>
            <person name="Sun H."/>
            <person name="Tunlid A."/>
            <person name="Henrissat B."/>
            <person name="Grigoriev I.V."/>
            <person name="Hibbett D.S."/>
            <person name="Martin F."/>
        </authorList>
    </citation>
    <scope>NUCLEOTIDE SEQUENCE [LARGE SCALE GENOMIC DNA]</scope>
    <source>
        <strain evidence="3">Ve08.2h10</strain>
    </source>
</reference>
<evidence type="ECO:0000256" key="1">
    <source>
        <dbReference type="SAM" id="MobiDB-lite"/>
    </source>
</evidence>
<dbReference type="Proteomes" id="UP000054538">
    <property type="component" value="Unassembled WGS sequence"/>
</dbReference>
<feature type="region of interest" description="Disordered" evidence="1">
    <location>
        <begin position="1"/>
        <end position="24"/>
    </location>
</feature>
<dbReference type="AlphaFoldDB" id="A0A0D0CQD2"/>
<dbReference type="InParanoid" id="A0A0D0CQD2"/>